<protein>
    <recommendedName>
        <fullName evidence="3">Probable chemoreceptor glutamine deamidase CheD</fullName>
        <ecNumber evidence="3">3.5.1.44</ecNumber>
    </recommendedName>
</protein>
<accession>A0ABT5TBB4</accession>
<dbReference type="Gene3D" id="3.30.1330.200">
    <property type="match status" value="1"/>
</dbReference>
<feature type="region of interest" description="Disordered" evidence="4">
    <location>
        <begin position="152"/>
        <end position="172"/>
    </location>
</feature>
<dbReference type="EC" id="3.5.1.44" evidence="3"/>
<evidence type="ECO:0000256" key="4">
    <source>
        <dbReference type="SAM" id="MobiDB-lite"/>
    </source>
</evidence>
<dbReference type="Proteomes" id="UP001431784">
    <property type="component" value="Unassembled WGS sequence"/>
</dbReference>
<proteinExistence type="inferred from homology"/>
<dbReference type="Pfam" id="PF03975">
    <property type="entry name" value="CheD"/>
    <property type="match status" value="1"/>
</dbReference>
<organism evidence="5 6">
    <name type="scientific">Roseinatronobacter alkalisoli</name>
    <dbReference type="NCBI Taxonomy" id="3028235"/>
    <lineage>
        <taxon>Bacteria</taxon>
        <taxon>Pseudomonadati</taxon>
        <taxon>Pseudomonadota</taxon>
        <taxon>Alphaproteobacteria</taxon>
        <taxon>Rhodobacterales</taxon>
        <taxon>Paracoccaceae</taxon>
        <taxon>Roseinatronobacter</taxon>
    </lineage>
</organism>
<dbReference type="InterPro" id="IPR038592">
    <property type="entry name" value="CheD-like_sf"/>
</dbReference>
<evidence type="ECO:0000256" key="2">
    <source>
        <dbReference type="ARBA" id="ARBA00022801"/>
    </source>
</evidence>
<evidence type="ECO:0000256" key="1">
    <source>
        <dbReference type="ARBA" id="ARBA00022500"/>
    </source>
</evidence>
<dbReference type="HAMAP" id="MF_01440">
    <property type="entry name" value="CheD"/>
    <property type="match status" value="1"/>
</dbReference>
<dbReference type="InterPro" id="IPR005659">
    <property type="entry name" value="Chemorcpt_Glu_NH3ase_CheD"/>
</dbReference>
<dbReference type="CDD" id="cd16352">
    <property type="entry name" value="CheD"/>
    <property type="match status" value="1"/>
</dbReference>
<evidence type="ECO:0000313" key="6">
    <source>
        <dbReference type="Proteomes" id="UP001431784"/>
    </source>
</evidence>
<comment type="catalytic activity">
    <reaction evidence="3">
        <text>L-glutaminyl-[protein] + H2O = L-glutamyl-[protein] + NH4(+)</text>
        <dbReference type="Rhea" id="RHEA:16441"/>
        <dbReference type="Rhea" id="RHEA-COMP:10207"/>
        <dbReference type="Rhea" id="RHEA-COMP:10208"/>
        <dbReference type="ChEBI" id="CHEBI:15377"/>
        <dbReference type="ChEBI" id="CHEBI:28938"/>
        <dbReference type="ChEBI" id="CHEBI:29973"/>
        <dbReference type="ChEBI" id="CHEBI:30011"/>
        <dbReference type="EC" id="3.5.1.44"/>
    </reaction>
</comment>
<dbReference type="InterPro" id="IPR011324">
    <property type="entry name" value="Cytotoxic_necrot_fac-like_cat"/>
</dbReference>
<sequence length="172" mass="18471">MTGPQNKVIHIVQGEHQISGQPGTVITTVLGSCVAACIYDPECGIGGMNHFLLPESASGSGDIRYAAAAMEVLINGLLRQGALRNRMQAKLFGGARMIPTLPDIGRRNAEMAQRILQNDGIRVVSGDLCGNEARRIRFWPTTGRVQMQLLGNEAPPPAEKPVRTAPGEVELF</sequence>
<comment type="similarity">
    <text evidence="3">Belongs to the CheD family.</text>
</comment>
<dbReference type="SUPFAM" id="SSF64438">
    <property type="entry name" value="CNF1/YfiH-like putative cysteine hydrolases"/>
    <property type="match status" value="1"/>
</dbReference>
<dbReference type="PANTHER" id="PTHR35147:SF2">
    <property type="entry name" value="CHEMORECEPTOR GLUTAMINE DEAMIDASE CHED-RELATED"/>
    <property type="match status" value="1"/>
</dbReference>
<keyword evidence="6" id="KW-1185">Reference proteome</keyword>
<evidence type="ECO:0000256" key="3">
    <source>
        <dbReference type="HAMAP-Rule" id="MF_01440"/>
    </source>
</evidence>
<comment type="caution">
    <text evidence="5">The sequence shown here is derived from an EMBL/GenBank/DDBJ whole genome shotgun (WGS) entry which is preliminary data.</text>
</comment>
<dbReference type="PROSITE" id="PS51257">
    <property type="entry name" value="PROKAR_LIPOPROTEIN"/>
    <property type="match status" value="1"/>
</dbReference>
<reference evidence="5" key="1">
    <citation type="submission" date="2023-02" db="EMBL/GenBank/DDBJ databases">
        <title>Description of Roseinatronobacter alkalisoli sp. nov., an alkaliphilic bacerium isolated from soda soil.</title>
        <authorList>
            <person name="Wei W."/>
        </authorList>
    </citation>
    <scope>NUCLEOTIDE SEQUENCE</scope>
    <source>
        <strain evidence="5">HJB301</strain>
    </source>
</reference>
<evidence type="ECO:0000313" key="5">
    <source>
        <dbReference type="EMBL" id="MDD7972412.1"/>
    </source>
</evidence>
<dbReference type="PANTHER" id="PTHR35147">
    <property type="entry name" value="CHEMORECEPTOR GLUTAMINE DEAMIDASE CHED-RELATED"/>
    <property type="match status" value="1"/>
</dbReference>
<gene>
    <name evidence="3" type="primary">cheD</name>
    <name evidence="5" type="ORF">PUT78_15035</name>
</gene>
<dbReference type="EMBL" id="JAQZSM010000015">
    <property type="protein sequence ID" value="MDD7972412.1"/>
    <property type="molecule type" value="Genomic_DNA"/>
</dbReference>
<keyword evidence="1 3" id="KW-0145">Chemotaxis</keyword>
<dbReference type="RefSeq" id="WP_274353086.1">
    <property type="nucleotide sequence ID" value="NZ_JAQZSM010000015.1"/>
</dbReference>
<comment type="function">
    <text evidence="3">Probably deamidates glutamine residues to glutamate on methyl-accepting chemotaxis receptors (MCPs), playing an important role in chemotaxis.</text>
</comment>
<name>A0ABT5TBB4_9RHOB</name>
<keyword evidence="2 3" id="KW-0378">Hydrolase</keyword>